<keyword evidence="3" id="KW-1185">Reference proteome</keyword>
<comment type="caution">
    <text evidence="2">The sequence shown here is derived from an EMBL/GenBank/DDBJ whole genome shotgun (WGS) entry which is preliminary data.</text>
</comment>
<dbReference type="EMBL" id="JAOYOD010000001">
    <property type="protein sequence ID" value="MCV9388606.1"/>
    <property type="molecule type" value="Genomic_DNA"/>
</dbReference>
<feature type="region of interest" description="Disordered" evidence="1">
    <location>
        <begin position="236"/>
        <end position="274"/>
    </location>
</feature>
<dbReference type="Proteomes" id="UP001300692">
    <property type="component" value="Unassembled WGS sequence"/>
</dbReference>
<evidence type="ECO:0000313" key="3">
    <source>
        <dbReference type="Proteomes" id="UP001300692"/>
    </source>
</evidence>
<feature type="compositionally biased region" description="Basic and acidic residues" evidence="1">
    <location>
        <begin position="245"/>
        <end position="256"/>
    </location>
</feature>
<name>A0ABT3CYG0_9BACT</name>
<evidence type="ECO:0000313" key="2">
    <source>
        <dbReference type="EMBL" id="MCV9388606.1"/>
    </source>
</evidence>
<protein>
    <submittedName>
        <fullName evidence="2">Uncharacterized protein</fullName>
    </submittedName>
</protein>
<sequence>MHGSKLNPQATSQYANTYSQKILDDFFQEKEGITGQEIISLTPIKQVNFFVLKVLFEEWQEETKKFKSPYFDYRNEEVNTALKTLVNTLSKHILIQKDDFHELLTRAVEQTLVWLYDPTAFLLEEAQKLEGKDICKELKAESKYIKVYKDLYDSILNNLESGVSTDKAVVQSVMKNAVGNYKEDPAEREEVETFFNAVVPLDVFKTDEPIPAKVKPEPEVEAVTEEEDSFFDSLEELPEIEQEEETKPEPKEDKPLSEGMNEQFEPEVAPRKKTEPLAKKIASTNPSSPNLNEQFAGEDIQTLNQRFEEKETIASQLESKPTEELTRSISINQRYMFVNDLFEGNEKDYEKALYQMETSKSFDASVELLVQSYAKKYTWDMNSDEVKELLKVIFKRFR</sequence>
<gene>
    <name evidence="2" type="ORF">N7U62_18110</name>
</gene>
<proteinExistence type="predicted"/>
<reference evidence="2 3" key="1">
    <citation type="submission" date="2022-10" db="EMBL/GenBank/DDBJ databases">
        <title>Comparative genomics and taxonomic characterization of three novel marine species of genus Reichenbachiella exhibiting antioxidant and polysaccharide degradation activities.</title>
        <authorList>
            <person name="Muhammad N."/>
            <person name="Lee Y.-J."/>
            <person name="Ko J."/>
            <person name="Kim S.-G."/>
        </authorList>
    </citation>
    <scope>NUCLEOTIDE SEQUENCE [LARGE SCALE GENOMIC DNA]</scope>
    <source>
        <strain evidence="2 3">ABR2-5</strain>
    </source>
</reference>
<evidence type="ECO:0000256" key="1">
    <source>
        <dbReference type="SAM" id="MobiDB-lite"/>
    </source>
</evidence>
<organism evidence="2 3">
    <name type="scientific">Reichenbachiella ulvae</name>
    <dbReference type="NCBI Taxonomy" id="2980104"/>
    <lineage>
        <taxon>Bacteria</taxon>
        <taxon>Pseudomonadati</taxon>
        <taxon>Bacteroidota</taxon>
        <taxon>Cytophagia</taxon>
        <taxon>Cytophagales</taxon>
        <taxon>Reichenbachiellaceae</taxon>
        <taxon>Reichenbachiella</taxon>
    </lineage>
</organism>
<accession>A0ABT3CYG0</accession>
<dbReference type="RefSeq" id="WP_264139487.1">
    <property type="nucleotide sequence ID" value="NZ_JAOYOD010000001.1"/>
</dbReference>